<evidence type="ECO:0000256" key="4">
    <source>
        <dbReference type="ARBA" id="ARBA00022827"/>
    </source>
</evidence>
<dbReference type="SUPFAM" id="SSF56176">
    <property type="entry name" value="FAD-binding/transporter-associated domain-like"/>
    <property type="match status" value="1"/>
</dbReference>
<dbReference type="EMBL" id="JAQQWI010000014">
    <property type="protein sequence ID" value="KAK8013244.1"/>
    <property type="molecule type" value="Genomic_DNA"/>
</dbReference>
<dbReference type="InterPro" id="IPR016166">
    <property type="entry name" value="FAD-bd_PCMH"/>
</dbReference>
<dbReference type="InterPro" id="IPR016169">
    <property type="entry name" value="FAD-bd_PCMH_sub2"/>
</dbReference>
<dbReference type="PANTHER" id="PTHR42973">
    <property type="entry name" value="BINDING OXIDOREDUCTASE, PUTATIVE (AFU_ORTHOLOGUE AFUA_1G17690)-RELATED"/>
    <property type="match status" value="1"/>
</dbReference>
<protein>
    <submittedName>
        <fullName evidence="8">FAD-binding domain-containing protein</fullName>
    </submittedName>
</protein>
<evidence type="ECO:0000256" key="5">
    <source>
        <dbReference type="ARBA" id="ARBA00023002"/>
    </source>
</evidence>
<keyword evidence="4" id="KW-0274">FAD</keyword>
<comment type="caution">
    <text evidence="8">The sequence shown here is derived from an EMBL/GenBank/DDBJ whole genome shotgun (WGS) entry which is preliminary data.</text>
</comment>
<organism evidence="8 9">
    <name type="scientific">Apiospora marii</name>
    <dbReference type="NCBI Taxonomy" id="335849"/>
    <lineage>
        <taxon>Eukaryota</taxon>
        <taxon>Fungi</taxon>
        <taxon>Dikarya</taxon>
        <taxon>Ascomycota</taxon>
        <taxon>Pezizomycotina</taxon>
        <taxon>Sordariomycetes</taxon>
        <taxon>Xylariomycetidae</taxon>
        <taxon>Amphisphaeriales</taxon>
        <taxon>Apiosporaceae</taxon>
        <taxon>Apiospora</taxon>
    </lineage>
</organism>
<comment type="similarity">
    <text evidence="2">Belongs to the oxygen-dependent FAD-linked oxidoreductase family.</text>
</comment>
<keyword evidence="6" id="KW-0732">Signal</keyword>
<sequence>MRLFPQLLLSLTWLVTRSQGAAVADPSSKQDLNKTFSSQNVAWSHPDILSFPGSEEFTNATWRWDVYSPPTYRAAITPLSEDDVVNAVKMATKFKIPFLATGGRHGHTTTLANLKNGLAIDLSQLKDVKVDKKAGTLTIGPGVLFADIFDPVYEAGYQITTGSCSCVGMTGAGLGAGVGRLQGLEGLMIDAVQSVRIVTADGKVLEASEESNADLFWGIRGAGANFGVIVSTTFKLQPLYNDGVWTTADLIFPGDRNVSYFDLLDKLHPLPPQLTIETIMSYNSTLKQVSHIHHMPSTKNTSSDVVINHKPQLMVSVVYAGYQEETLEVMKPILSLHPTYQTIKEITWNRMSYESSFGLDQPSWCVNGNLYANYGVNLRNNSVATWRENYDKLAKFWADTPEAQSSVVVFETWSIQGTVAIPDDRTAYPWRDATTYVMLQMRWDPQSPNAAAVSAAATEMARELRSKYAATSGYGGLTVYINYAIGDEKIEEVYGRAKLPRLAGLKKKYDPDNVFGFNTPLPTEYP</sequence>
<keyword evidence="5" id="KW-0560">Oxidoreductase</keyword>
<dbReference type="InterPro" id="IPR012951">
    <property type="entry name" value="BBE"/>
</dbReference>
<accession>A0ABR1RIY8</accession>
<keyword evidence="3" id="KW-0285">Flavoprotein</keyword>
<dbReference type="InterPro" id="IPR036318">
    <property type="entry name" value="FAD-bd_PCMH-like_sf"/>
</dbReference>
<feature type="chain" id="PRO_5046420179" evidence="6">
    <location>
        <begin position="21"/>
        <end position="526"/>
    </location>
</feature>
<comment type="cofactor">
    <cofactor evidence="1">
        <name>FAD</name>
        <dbReference type="ChEBI" id="CHEBI:57692"/>
    </cofactor>
</comment>
<dbReference type="PANTHER" id="PTHR42973:SF9">
    <property type="entry name" value="FAD-BINDING PCMH-TYPE DOMAIN-CONTAINING PROTEIN-RELATED"/>
    <property type="match status" value="1"/>
</dbReference>
<feature type="domain" description="FAD-binding PCMH-type" evidence="7">
    <location>
        <begin position="67"/>
        <end position="239"/>
    </location>
</feature>
<gene>
    <name evidence="8" type="ORF">PG991_009515</name>
</gene>
<dbReference type="Pfam" id="PF01565">
    <property type="entry name" value="FAD_binding_4"/>
    <property type="match status" value="1"/>
</dbReference>
<name>A0ABR1RIY8_9PEZI</name>
<evidence type="ECO:0000259" key="7">
    <source>
        <dbReference type="PROSITE" id="PS51387"/>
    </source>
</evidence>
<evidence type="ECO:0000256" key="6">
    <source>
        <dbReference type="SAM" id="SignalP"/>
    </source>
</evidence>
<dbReference type="InterPro" id="IPR050416">
    <property type="entry name" value="FAD-linked_Oxidoreductase"/>
</dbReference>
<dbReference type="Pfam" id="PF08031">
    <property type="entry name" value="BBE"/>
    <property type="match status" value="1"/>
</dbReference>
<feature type="signal peptide" evidence="6">
    <location>
        <begin position="1"/>
        <end position="20"/>
    </location>
</feature>
<dbReference type="Gene3D" id="3.30.465.10">
    <property type="match status" value="1"/>
</dbReference>
<dbReference type="Gene3D" id="3.40.462.20">
    <property type="match status" value="1"/>
</dbReference>
<dbReference type="InterPro" id="IPR006094">
    <property type="entry name" value="Oxid_FAD_bind_N"/>
</dbReference>
<evidence type="ECO:0000256" key="3">
    <source>
        <dbReference type="ARBA" id="ARBA00022630"/>
    </source>
</evidence>
<evidence type="ECO:0000313" key="8">
    <source>
        <dbReference type="EMBL" id="KAK8013244.1"/>
    </source>
</evidence>
<keyword evidence="9" id="KW-1185">Reference proteome</keyword>
<dbReference type="Proteomes" id="UP001396898">
    <property type="component" value="Unassembled WGS sequence"/>
</dbReference>
<evidence type="ECO:0000256" key="1">
    <source>
        <dbReference type="ARBA" id="ARBA00001974"/>
    </source>
</evidence>
<dbReference type="PROSITE" id="PS51387">
    <property type="entry name" value="FAD_PCMH"/>
    <property type="match status" value="1"/>
</dbReference>
<evidence type="ECO:0000313" key="9">
    <source>
        <dbReference type="Proteomes" id="UP001396898"/>
    </source>
</evidence>
<evidence type="ECO:0000256" key="2">
    <source>
        <dbReference type="ARBA" id="ARBA00005466"/>
    </source>
</evidence>
<proteinExistence type="inferred from homology"/>
<reference evidence="8 9" key="1">
    <citation type="submission" date="2023-01" db="EMBL/GenBank/DDBJ databases">
        <title>Analysis of 21 Apiospora genomes using comparative genomics revels a genus with tremendous synthesis potential of carbohydrate active enzymes and secondary metabolites.</title>
        <authorList>
            <person name="Sorensen T."/>
        </authorList>
    </citation>
    <scope>NUCLEOTIDE SEQUENCE [LARGE SCALE GENOMIC DNA]</scope>
    <source>
        <strain evidence="8 9">CBS 20057</strain>
    </source>
</reference>